<organism evidence="1 2">
    <name type="scientific">Clostridium amylolyticum</name>
    <dbReference type="NCBI Taxonomy" id="1121298"/>
    <lineage>
        <taxon>Bacteria</taxon>
        <taxon>Bacillati</taxon>
        <taxon>Bacillota</taxon>
        <taxon>Clostridia</taxon>
        <taxon>Eubacteriales</taxon>
        <taxon>Clostridiaceae</taxon>
        <taxon>Clostridium</taxon>
    </lineage>
</organism>
<proteinExistence type="predicted"/>
<accession>A0A1M6IGV3</accession>
<reference evidence="1 2" key="1">
    <citation type="submission" date="2016-11" db="EMBL/GenBank/DDBJ databases">
        <authorList>
            <person name="Jaros S."/>
            <person name="Januszkiewicz K."/>
            <person name="Wedrychowicz H."/>
        </authorList>
    </citation>
    <scope>NUCLEOTIDE SEQUENCE [LARGE SCALE GENOMIC DNA]</scope>
    <source>
        <strain evidence="1 2">DSM 21864</strain>
    </source>
</reference>
<gene>
    <name evidence="1" type="ORF">SAMN05444401_2819</name>
</gene>
<sequence length="193" mass="22362">MNNILMATLFVAFIFFIHFLSKNTDYIIQDNSYNILKDIESHILIDSAKISLLSFRYVDNARIVSFVYGGEFGMAVYIKGFNGKLKLDWINYGDTKCFSRIITTDSGKYVVAAGDNENCFISHIETEVNKKTIVMSTRGERYFLKVWPLIGSEIIDGITFMRLYDENNLNITEELMYDNRKTEKVIDDFVFIN</sequence>
<name>A0A1M6IGV3_9CLOT</name>
<dbReference type="EMBL" id="FQZO01000004">
    <property type="protein sequence ID" value="SHJ33721.1"/>
    <property type="molecule type" value="Genomic_DNA"/>
</dbReference>
<dbReference type="Proteomes" id="UP000184080">
    <property type="component" value="Unassembled WGS sequence"/>
</dbReference>
<keyword evidence="2" id="KW-1185">Reference proteome</keyword>
<dbReference type="AlphaFoldDB" id="A0A1M6IGV3"/>
<dbReference type="OrthoDB" id="1739971at2"/>
<evidence type="ECO:0000313" key="1">
    <source>
        <dbReference type="EMBL" id="SHJ33721.1"/>
    </source>
</evidence>
<evidence type="ECO:0000313" key="2">
    <source>
        <dbReference type="Proteomes" id="UP000184080"/>
    </source>
</evidence>
<dbReference type="RefSeq" id="WP_073007851.1">
    <property type="nucleotide sequence ID" value="NZ_FQZO01000004.1"/>
</dbReference>
<protein>
    <submittedName>
        <fullName evidence="1">Uncharacterized protein</fullName>
    </submittedName>
</protein>